<feature type="compositionally biased region" description="Basic and acidic residues" evidence="1">
    <location>
        <begin position="134"/>
        <end position="145"/>
    </location>
</feature>
<dbReference type="AlphaFoldDB" id="A0A3R7M6E9"/>
<reference evidence="2 3" key="1">
    <citation type="journal article" date="2018" name="BMC Genomics">
        <title>Genomic comparison of Trypanosoma conorhini and Trypanosoma rangeli to Trypanosoma cruzi strains of high and low virulence.</title>
        <authorList>
            <person name="Bradwell K.R."/>
            <person name="Koparde V.N."/>
            <person name="Matveyev A.V."/>
            <person name="Serrano M.G."/>
            <person name="Alves J.M."/>
            <person name="Parikh H."/>
            <person name="Huang B."/>
            <person name="Lee V."/>
            <person name="Espinosa-Alvarez O."/>
            <person name="Ortiz P.A."/>
            <person name="Costa-Martins A.G."/>
            <person name="Teixeira M.M."/>
            <person name="Buck G.A."/>
        </authorList>
    </citation>
    <scope>NUCLEOTIDE SEQUENCE [LARGE SCALE GENOMIC DNA]</scope>
    <source>
        <strain evidence="2 3">025E</strain>
    </source>
</reference>
<dbReference type="GeneID" id="40313919"/>
<feature type="region of interest" description="Disordered" evidence="1">
    <location>
        <begin position="131"/>
        <end position="151"/>
    </location>
</feature>
<sequence>MSLSREEVHDFVRAMTTYMQTPSFVEKLREAVKREPAPTSDTELMALFEGLQEEFLASYASTRKRGANEQEAEGATAAARDGAATLQQLREAVLHFPDKETEGMIRQMCMLQESQMVSICASTPSLASLLRGGGEGHHHDHDHGHCHGHCHGHGAPNPQEVMEMQMAFQSLPPHLRQEMMRIQQLMQSGQPPRAEDAEKMREINSHLKAFITTLRQFSGSNEAAKK</sequence>
<accession>A0A3R7M6E9</accession>
<gene>
    <name evidence="2" type="ORF">Tco025E_00308</name>
</gene>
<dbReference type="RefSeq" id="XP_029232652.1">
    <property type="nucleotide sequence ID" value="XM_029367252.1"/>
</dbReference>
<dbReference type="EMBL" id="MKKU01000006">
    <property type="protein sequence ID" value="RNF27446.1"/>
    <property type="molecule type" value="Genomic_DNA"/>
</dbReference>
<evidence type="ECO:0000256" key="1">
    <source>
        <dbReference type="SAM" id="MobiDB-lite"/>
    </source>
</evidence>
<dbReference type="Proteomes" id="UP000284403">
    <property type="component" value="Unassembled WGS sequence"/>
</dbReference>
<proteinExistence type="predicted"/>
<protein>
    <submittedName>
        <fullName evidence="2">Uncharacterized protein</fullName>
    </submittedName>
</protein>
<comment type="caution">
    <text evidence="2">The sequence shown here is derived from an EMBL/GenBank/DDBJ whole genome shotgun (WGS) entry which is preliminary data.</text>
</comment>
<evidence type="ECO:0000313" key="2">
    <source>
        <dbReference type="EMBL" id="RNF27446.1"/>
    </source>
</evidence>
<name>A0A3R7M6E9_9TRYP</name>
<keyword evidence="3" id="KW-1185">Reference proteome</keyword>
<organism evidence="2 3">
    <name type="scientific">Trypanosoma conorhini</name>
    <dbReference type="NCBI Taxonomy" id="83891"/>
    <lineage>
        <taxon>Eukaryota</taxon>
        <taxon>Discoba</taxon>
        <taxon>Euglenozoa</taxon>
        <taxon>Kinetoplastea</taxon>
        <taxon>Metakinetoplastina</taxon>
        <taxon>Trypanosomatida</taxon>
        <taxon>Trypanosomatidae</taxon>
        <taxon>Trypanosoma</taxon>
    </lineage>
</organism>
<evidence type="ECO:0000313" key="3">
    <source>
        <dbReference type="Proteomes" id="UP000284403"/>
    </source>
</evidence>
<dbReference type="OrthoDB" id="273155at2759"/>